<dbReference type="Gene3D" id="3.90.550.10">
    <property type="entry name" value="Spore Coat Polysaccharide Biosynthesis Protein SpsA, Chain A"/>
    <property type="match status" value="1"/>
</dbReference>
<dbReference type="AlphaFoldDB" id="A0A953I3B2"/>
<dbReference type="SUPFAM" id="SSF53448">
    <property type="entry name" value="Nucleotide-diphospho-sugar transferases"/>
    <property type="match status" value="1"/>
</dbReference>
<dbReference type="EMBL" id="PIUK01000106">
    <property type="protein sequence ID" value="MBY6276750.1"/>
    <property type="molecule type" value="Genomic_DNA"/>
</dbReference>
<organism evidence="2 3">
    <name type="scientific">Symbiobacterium thermophilum</name>
    <dbReference type="NCBI Taxonomy" id="2734"/>
    <lineage>
        <taxon>Bacteria</taxon>
        <taxon>Bacillati</taxon>
        <taxon>Bacillota</taxon>
        <taxon>Clostridia</taxon>
        <taxon>Eubacteriales</taxon>
        <taxon>Symbiobacteriaceae</taxon>
        <taxon>Symbiobacterium</taxon>
    </lineage>
</organism>
<evidence type="ECO:0000259" key="1">
    <source>
        <dbReference type="Pfam" id="PF00483"/>
    </source>
</evidence>
<name>A0A953I3B2_SYMTR</name>
<dbReference type="Pfam" id="PF00483">
    <property type="entry name" value="NTP_transferase"/>
    <property type="match status" value="1"/>
</dbReference>
<dbReference type="Proteomes" id="UP000732377">
    <property type="component" value="Unassembled WGS sequence"/>
</dbReference>
<proteinExistence type="predicted"/>
<protein>
    <submittedName>
        <fullName evidence="2">Nucleoside-diphosphate-sugar pyrophosphorylase</fullName>
    </submittedName>
</protein>
<gene>
    <name evidence="2" type="ORF">CWE10_11170</name>
</gene>
<dbReference type="InterPro" id="IPR005835">
    <property type="entry name" value="NTP_transferase_dom"/>
</dbReference>
<comment type="caution">
    <text evidence="2">The sequence shown here is derived from an EMBL/GenBank/DDBJ whole genome shotgun (WGS) entry which is preliminary data.</text>
</comment>
<evidence type="ECO:0000313" key="3">
    <source>
        <dbReference type="Proteomes" id="UP000732377"/>
    </source>
</evidence>
<dbReference type="PANTHER" id="PTHR22572">
    <property type="entry name" value="SUGAR-1-PHOSPHATE GUANYL TRANSFERASE"/>
    <property type="match status" value="1"/>
</dbReference>
<feature type="domain" description="Nucleotidyl transferase" evidence="1">
    <location>
        <begin position="5"/>
        <end position="222"/>
    </location>
</feature>
<dbReference type="InterPro" id="IPR050486">
    <property type="entry name" value="Mannose-1P_guanyltransferase"/>
</dbReference>
<sequence length="237" mass="26518">MRMRAVIMAGGEGVRLRPYTRILPKPMLPLGHRPILAWLLDRLVAGGVTEVTLAVRYLGYVFRSYFGDGERVGVPVRYVEEAQPMGTAGALRLIPGLDEPFLVVNADIVTGLDFGDFIAFHRSRGGWLTVATQLRRERLNLGVLEVEGERVVAYHEKPERVERLGLGIYAVDPRALACLPDTGPVDMPEWIARLLAEGRPVFQYETDAPWFDLGSPEQYAAVLDRWPQLEERLGGRP</sequence>
<evidence type="ECO:0000313" key="2">
    <source>
        <dbReference type="EMBL" id="MBY6276750.1"/>
    </source>
</evidence>
<reference evidence="2" key="1">
    <citation type="submission" date="2017-11" db="EMBL/GenBank/DDBJ databases">
        <title>Three new genomes from thermophilic consortium.</title>
        <authorList>
            <person name="Quaggio R."/>
            <person name="Amgarten D."/>
            <person name="Setubal J.C."/>
        </authorList>
    </citation>
    <scope>NUCLEOTIDE SEQUENCE</scope>
    <source>
        <strain evidence="2">ZCTH01-B2</strain>
    </source>
</reference>
<accession>A0A953I3B2</accession>
<dbReference type="InterPro" id="IPR029044">
    <property type="entry name" value="Nucleotide-diphossugar_trans"/>
</dbReference>